<evidence type="ECO:0000313" key="1">
    <source>
        <dbReference type="EMBL" id="MFD1570387.1"/>
    </source>
</evidence>
<dbReference type="Proteomes" id="UP001597185">
    <property type="component" value="Unassembled WGS sequence"/>
</dbReference>
<sequence>MKVASAHVAVVFIVDVYGPLLRDRLNVDVIREGQPQWGGEGVLLAIPVDWAGTVTVVWLVLESLRLDSH</sequence>
<name>A0ABD6BZ05_9EURY</name>
<reference evidence="1 2" key="1">
    <citation type="journal article" date="2019" name="Int. J. Syst. Evol. Microbiol.">
        <title>The Global Catalogue of Microorganisms (GCM) 10K type strain sequencing project: providing services to taxonomists for standard genome sequencing and annotation.</title>
        <authorList>
            <consortium name="The Broad Institute Genomics Platform"/>
            <consortium name="The Broad Institute Genome Sequencing Center for Infectious Disease"/>
            <person name="Wu L."/>
            <person name="Ma J."/>
        </authorList>
    </citation>
    <scope>NUCLEOTIDE SEQUENCE [LARGE SCALE GENOMIC DNA]</scope>
    <source>
        <strain evidence="1 2">CGMCC 1.12689</strain>
    </source>
</reference>
<proteinExistence type="predicted"/>
<comment type="caution">
    <text evidence="1">The sequence shown here is derived from an EMBL/GenBank/DDBJ whole genome shotgun (WGS) entry which is preliminary data.</text>
</comment>
<gene>
    <name evidence="1" type="ORF">ACFR9T_07250</name>
</gene>
<dbReference type="EMBL" id="JBHUDB010000002">
    <property type="protein sequence ID" value="MFD1570387.1"/>
    <property type="molecule type" value="Genomic_DNA"/>
</dbReference>
<protein>
    <submittedName>
        <fullName evidence="1">Uncharacterized protein</fullName>
    </submittedName>
</protein>
<keyword evidence="2" id="KW-1185">Reference proteome</keyword>
<organism evidence="1 2">
    <name type="scientific">Halorubrum laminariae</name>
    <dbReference type="NCBI Taxonomy" id="1433523"/>
    <lineage>
        <taxon>Archaea</taxon>
        <taxon>Methanobacteriati</taxon>
        <taxon>Methanobacteriota</taxon>
        <taxon>Stenosarchaea group</taxon>
        <taxon>Halobacteria</taxon>
        <taxon>Halobacteriales</taxon>
        <taxon>Haloferacaceae</taxon>
        <taxon>Halorubrum</taxon>
    </lineage>
</organism>
<evidence type="ECO:0000313" key="2">
    <source>
        <dbReference type="Proteomes" id="UP001597185"/>
    </source>
</evidence>
<accession>A0ABD6BZ05</accession>
<dbReference type="RefSeq" id="WP_256418139.1">
    <property type="nucleotide sequence ID" value="NZ_JANHDL010000004.1"/>
</dbReference>
<dbReference type="AlphaFoldDB" id="A0ABD6BZ05"/>